<dbReference type="Proteomes" id="UP000184295">
    <property type="component" value="Unassembled WGS sequence"/>
</dbReference>
<dbReference type="InterPro" id="IPR001307">
    <property type="entry name" value="Thiosulphate_STrfase_CS"/>
</dbReference>
<organism evidence="4 5">
    <name type="scientific">Ferrithrix thermotolerans DSM 19514</name>
    <dbReference type="NCBI Taxonomy" id="1121881"/>
    <lineage>
        <taxon>Bacteria</taxon>
        <taxon>Bacillati</taxon>
        <taxon>Actinomycetota</taxon>
        <taxon>Acidimicrobiia</taxon>
        <taxon>Acidimicrobiales</taxon>
        <taxon>Acidimicrobiaceae</taxon>
        <taxon>Ferrithrix</taxon>
    </lineage>
</organism>
<keyword evidence="4" id="KW-0670">Pyruvate</keyword>
<dbReference type="InterPro" id="IPR001763">
    <property type="entry name" value="Rhodanese-like_dom"/>
</dbReference>
<dbReference type="InterPro" id="IPR045078">
    <property type="entry name" value="TST/MPST-like"/>
</dbReference>
<dbReference type="SMART" id="SM00450">
    <property type="entry name" value="RHOD"/>
    <property type="match status" value="2"/>
</dbReference>
<evidence type="ECO:0000313" key="4">
    <source>
        <dbReference type="EMBL" id="SHE38692.1"/>
    </source>
</evidence>
<proteinExistence type="predicted"/>
<dbReference type="GO" id="GO:0004792">
    <property type="term" value="F:thiosulfate-cyanide sulfurtransferase activity"/>
    <property type="evidence" value="ECO:0007669"/>
    <property type="project" value="InterPro"/>
</dbReference>
<dbReference type="RefSeq" id="WP_084660106.1">
    <property type="nucleotide sequence ID" value="NZ_FQUL01000004.1"/>
</dbReference>
<dbReference type="InterPro" id="IPR036873">
    <property type="entry name" value="Rhodanese-like_dom_sf"/>
</dbReference>
<dbReference type="CDD" id="cd01448">
    <property type="entry name" value="TST_Repeat_1"/>
    <property type="match status" value="1"/>
</dbReference>
<dbReference type="CDD" id="cd01449">
    <property type="entry name" value="TST_Repeat_2"/>
    <property type="match status" value="1"/>
</dbReference>
<dbReference type="PROSITE" id="PS50206">
    <property type="entry name" value="RHODANESE_3"/>
    <property type="match status" value="2"/>
</dbReference>
<dbReference type="Pfam" id="PF00581">
    <property type="entry name" value="Rhodanese"/>
    <property type="match status" value="2"/>
</dbReference>
<dbReference type="Gene3D" id="3.40.250.10">
    <property type="entry name" value="Rhodanese-like domain"/>
    <property type="match status" value="2"/>
</dbReference>
<evidence type="ECO:0000256" key="1">
    <source>
        <dbReference type="ARBA" id="ARBA00022679"/>
    </source>
</evidence>
<keyword evidence="2" id="KW-0677">Repeat</keyword>
<dbReference type="PANTHER" id="PTHR11364:SF27">
    <property type="entry name" value="SULFURTRANSFERASE"/>
    <property type="match status" value="1"/>
</dbReference>
<feature type="domain" description="Rhodanese" evidence="3">
    <location>
        <begin position="41"/>
        <end position="136"/>
    </location>
</feature>
<accession>A0A1M4T2E7</accession>
<dbReference type="PANTHER" id="PTHR11364">
    <property type="entry name" value="THIOSULFATE SULFERTANSFERASE"/>
    <property type="match status" value="1"/>
</dbReference>
<dbReference type="PROSITE" id="PS00380">
    <property type="entry name" value="RHODANESE_1"/>
    <property type="match status" value="1"/>
</dbReference>
<protein>
    <submittedName>
        <fullName evidence="4">Thiosulfate/3-mercaptopyruvate sulfurtransferase</fullName>
    </submittedName>
</protein>
<name>A0A1M4T2E7_9ACTN</name>
<dbReference type="OrthoDB" id="9770030at2"/>
<dbReference type="SUPFAM" id="SSF52821">
    <property type="entry name" value="Rhodanese/Cell cycle control phosphatase"/>
    <property type="match status" value="2"/>
</dbReference>
<sequence>MTHKTLILPEELPEMSRRLGDRLVLLDVTWILGRNIGGCYYERAHLPGARFLDFEDVMASKAGAMGRHPLPSKTQLEEDLSRVGVSQEQTVVFYDHGDTLAASRSALVLRHFGHKKVHTLLGGFGRWAAEGRSVSVGRFEPISTRYAFDSSSASKSFIDVAGLMEGERVLIDVRDRVRYTGRYEPIDKVAGHIPNAINLPYNEVYSLQSGIDRAKIQRFCEKNRLSSDSNLITYCGSGITASFMALAFEYLGQATPLVYAGSWSEWIEDSSREVIVEP</sequence>
<evidence type="ECO:0000259" key="3">
    <source>
        <dbReference type="PROSITE" id="PS50206"/>
    </source>
</evidence>
<gene>
    <name evidence="4" type="ORF">SAMN02745225_00468</name>
</gene>
<dbReference type="EMBL" id="FQUL01000004">
    <property type="protein sequence ID" value="SHE38692.1"/>
    <property type="molecule type" value="Genomic_DNA"/>
</dbReference>
<keyword evidence="1 4" id="KW-0808">Transferase</keyword>
<keyword evidence="5" id="KW-1185">Reference proteome</keyword>
<feature type="domain" description="Rhodanese" evidence="3">
    <location>
        <begin position="164"/>
        <end position="275"/>
    </location>
</feature>
<dbReference type="STRING" id="1121881.SAMN02745225_00468"/>
<evidence type="ECO:0000313" key="5">
    <source>
        <dbReference type="Proteomes" id="UP000184295"/>
    </source>
</evidence>
<reference evidence="5" key="1">
    <citation type="submission" date="2016-11" db="EMBL/GenBank/DDBJ databases">
        <authorList>
            <person name="Varghese N."/>
            <person name="Submissions S."/>
        </authorList>
    </citation>
    <scope>NUCLEOTIDE SEQUENCE [LARGE SCALE GENOMIC DNA]</scope>
    <source>
        <strain evidence="5">DSM 19514</strain>
    </source>
</reference>
<dbReference type="AlphaFoldDB" id="A0A1M4T2E7"/>
<evidence type="ECO:0000256" key="2">
    <source>
        <dbReference type="ARBA" id="ARBA00022737"/>
    </source>
</evidence>